<proteinExistence type="inferred from homology"/>
<dbReference type="PANTHER" id="PTHR43814">
    <property type="entry name" value="ARGININOSUCCINATE LYASE"/>
    <property type="match status" value="1"/>
</dbReference>
<feature type="domain" description="Argininosuccinate lyase C-terminal" evidence="8">
    <location>
        <begin position="376"/>
        <end position="444"/>
    </location>
</feature>
<name>A0AAU7G8L9_9MICO</name>
<evidence type="ECO:0000256" key="6">
    <source>
        <dbReference type="HAMAP-Rule" id="MF_00006"/>
    </source>
</evidence>
<dbReference type="HAMAP" id="MF_00006">
    <property type="entry name" value="Arg_succ_lyase"/>
    <property type="match status" value="1"/>
</dbReference>
<dbReference type="InterPro" id="IPR008948">
    <property type="entry name" value="L-Aspartase-like"/>
</dbReference>
<dbReference type="InterPro" id="IPR022761">
    <property type="entry name" value="Fumarate_lyase_N"/>
</dbReference>
<dbReference type="Pfam" id="PF14698">
    <property type="entry name" value="ASL_C2"/>
    <property type="match status" value="1"/>
</dbReference>
<comment type="subcellular location">
    <subcellularLocation>
        <location evidence="6">Cytoplasm</location>
    </subcellularLocation>
</comment>
<dbReference type="GO" id="GO:0042450">
    <property type="term" value="P:L-arginine biosynthetic process via ornithine"/>
    <property type="evidence" value="ECO:0007669"/>
    <property type="project" value="UniProtKB-UniRule"/>
</dbReference>
<dbReference type="InterPro" id="IPR029419">
    <property type="entry name" value="Arg_succ_lyase_C"/>
</dbReference>
<dbReference type="CDD" id="cd01359">
    <property type="entry name" value="Argininosuccinate_lyase"/>
    <property type="match status" value="1"/>
</dbReference>
<gene>
    <name evidence="6 9" type="primary">argH</name>
    <name evidence="9" type="ORF">AAME72_12815</name>
</gene>
<evidence type="ECO:0000256" key="3">
    <source>
        <dbReference type="ARBA" id="ARBA00022571"/>
    </source>
</evidence>
<accession>A0AAU7G8L9</accession>
<dbReference type="Gene3D" id="1.10.40.30">
    <property type="entry name" value="Fumarase/aspartase (C-terminal domain)"/>
    <property type="match status" value="1"/>
</dbReference>
<dbReference type="EC" id="4.3.2.1" evidence="2 6"/>
<evidence type="ECO:0000256" key="2">
    <source>
        <dbReference type="ARBA" id="ARBA00012338"/>
    </source>
</evidence>
<keyword evidence="6" id="KW-0963">Cytoplasm</keyword>
<evidence type="ECO:0000259" key="7">
    <source>
        <dbReference type="Pfam" id="PF00206"/>
    </source>
</evidence>
<dbReference type="EMBL" id="CP157390">
    <property type="protein sequence ID" value="XBM46962.1"/>
    <property type="molecule type" value="Genomic_DNA"/>
</dbReference>
<dbReference type="InterPro" id="IPR024083">
    <property type="entry name" value="Fumarase/histidase_N"/>
</dbReference>
<dbReference type="Pfam" id="PF00206">
    <property type="entry name" value="Lyase_1"/>
    <property type="match status" value="1"/>
</dbReference>
<dbReference type="GO" id="GO:0005829">
    <property type="term" value="C:cytosol"/>
    <property type="evidence" value="ECO:0007669"/>
    <property type="project" value="TreeGrafter"/>
</dbReference>
<dbReference type="PRINTS" id="PR00149">
    <property type="entry name" value="FUMRATELYASE"/>
</dbReference>
<dbReference type="InterPro" id="IPR020557">
    <property type="entry name" value="Fumarate_lyase_CS"/>
</dbReference>
<dbReference type="NCBIfam" id="TIGR00838">
    <property type="entry name" value="argH"/>
    <property type="match status" value="1"/>
</dbReference>
<dbReference type="Gene3D" id="1.10.275.10">
    <property type="entry name" value="Fumarase/aspartase (N-terminal domain)"/>
    <property type="match status" value="1"/>
</dbReference>
<evidence type="ECO:0000256" key="5">
    <source>
        <dbReference type="ARBA" id="ARBA00023239"/>
    </source>
</evidence>
<comment type="pathway">
    <text evidence="1 6">Amino-acid biosynthesis; L-arginine biosynthesis; L-arginine from L-ornithine and carbamoyl phosphate: step 3/3.</text>
</comment>
<dbReference type="PRINTS" id="PR00145">
    <property type="entry name" value="ARGSUCLYASE"/>
</dbReference>
<dbReference type="Gene3D" id="1.20.200.10">
    <property type="entry name" value="Fumarase/aspartase (Central domain)"/>
    <property type="match status" value="1"/>
</dbReference>
<dbReference type="GO" id="GO:0004056">
    <property type="term" value="F:argininosuccinate lyase activity"/>
    <property type="evidence" value="ECO:0007669"/>
    <property type="project" value="UniProtKB-UniRule"/>
</dbReference>
<dbReference type="InterPro" id="IPR009049">
    <property type="entry name" value="Argininosuccinate_lyase"/>
</dbReference>
<dbReference type="PANTHER" id="PTHR43814:SF1">
    <property type="entry name" value="ARGININOSUCCINATE LYASE"/>
    <property type="match status" value="1"/>
</dbReference>
<keyword evidence="4 6" id="KW-0028">Amino-acid biosynthesis</keyword>
<evidence type="ECO:0000259" key="8">
    <source>
        <dbReference type="Pfam" id="PF14698"/>
    </source>
</evidence>
<organism evidence="9">
    <name type="scientific">Leifsonia sp. NPDC080035</name>
    <dbReference type="NCBI Taxonomy" id="3143936"/>
    <lineage>
        <taxon>Bacteria</taxon>
        <taxon>Bacillati</taxon>
        <taxon>Actinomycetota</taxon>
        <taxon>Actinomycetes</taxon>
        <taxon>Micrococcales</taxon>
        <taxon>Microbacteriaceae</taxon>
        <taxon>Leifsonia</taxon>
    </lineage>
</organism>
<evidence type="ECO:0000256" key="4">
    <source>
        <dbReference type="ARBA" id="ARBA00022605"/>
    </source>
</evidence>
<dbReference type="InterPro" id="IPR000362">
    <property type="entry name" value="Fumarate_lyase_fam"/>
</dbReference>
<evidence type="ECO:0000256" key="1">
    <source>
        <dbReference type="ARBA" id="ARBA00004941"/>
    </source>
</evidence>
<keyword evidence="5 6" id="KW-0456">Lyase</keyword>
<dbReference type="FunFam" id="1.20.200.10:FF:000015">
    <property type="entry name" value="argininosuccinate lyase isoform X2"/>
    <property type="match status" value="1"/>
</dbReference>
<feature type="domain" description="Fumarate lyase N-terminal" evidence="7">
    <location>
        <begin position="32"/>
        <end position="313"/>
    </location>
</feature>
<comment type="similarity">
    <text evidence="6">Belongs to the lyase 1 family. Argininosuccinate lyase subfamily.</text>
</comment>
<reference evidence="9" key="1">
    <citation type="submission" date="2024-05" db="EMBL/GenBank/DDBJ databases">
        <title>The Natural Products Discovery Center: Release of the First 8490 Sequenced Strains for Exploring Actinobacteria Biosynthetic Diversity.</title>
        <authorList>
            <person name="Kalkreuter E."/>
            <person name="Kautsar S.A."/>
            <person name="Yang D."/>
            <person name="Bader C.D."/>
            <person name="Teijaro C.N."/>
            <person name="Fluegel L."/>
            <person name="Davis C.M."/>
            <person name="Simpson J.R."/>
            <person name="Lauterbach L."/>
            <person name="Steele A.D."/>
            <person name="Gui C."/>
            <person name="Meng S."/>
            <person name="Li G."/>
            <person name="Viehrig K."/>
            <person name="Ye F."/>
            <person name="Su P."/>
            <person name="Kiefer A.F."/>
            <person name="Nichols A."/>
            <person name="Cepeda A.J."/>
            <person name="Yan W."/>
            <person name="Fan B."/>
            <person name="Jiang Y."/>
            <person name="Adhikari A."/>
            <person name="Zheng C.-J."/>
            <person name="Schuster L."/>
            <person name="Cowan T.M."/>
            <person name="Smanski M.J."/>
            <person name="Chevrette M.G."/>
            <person name="de Carvalho L.P.S."/>
            <person name="Shen B."/>
        </authorList>
    </citation>
    <scope>NUCLEOTIDE SEQUENCE</scope>
    <source>
        <strain evidence="9">NPDC080035</strain>
    </source>
</reference>
<evidence type="ECO:0000313" key="9">
    <source>
        <dbReference type="EMBL" id="XBM46962.1"/>
    </source>
</evidence>
<dbReference type="FunFam" id="1.10.40.30:FF:000001">
    <property type="entry name" value="Argininosuccinate lyase"/>
    <property type="match status" value="1"/>
</dbReference>
<keyword evidence="3 6" id="KW-0055">Arginine biosynthesis</keyword>
<dbReference type="PROSITE" id="PS00163">
    <property type="entry name" value="FUMARATE_LYASES"/>
    <property type="match status" value="1"/>
</dbReference>
<protein>
    <recommendedName>
        <fullName evidence="2 6">Argininosuccinate lyase</fullName>
        <shortName evidence="6">ASAL</shortName>
        <ecNumber evidence="2 6">4.3.2.1</ecNumber>
    </recommendedName>
    <alternativeName>
        <fullName evidence="6">Arginosuccinase</fullName>
    </alternativeName>
</protein>
<dbReference type="AlphaFoldDB" id="A0AAU7G8L9"/>
<dbReference type="RefSeq" id="WP_348786938.1">
    <property type="nucleotide sequence ID" value="NZ_CP157390.1"/>
</dbReference>
<dbReference type="SUPFAM" id="SSF48557">
    <property type="entry name" value="L-aspartase-like"/>
    <property type="match status" value="1"/>
</dbReference>
<comment type="catalytic activity">
    <reaction evidence="6">
        <text>2-(N(omega)-L-arginino)succinate = fumarate + L-arginine</text>
        <dbReference type="Rhea" id="RHEA:24020"/>
        <dbReference type="ChEBI" id="CHEBI:29806"/>
        <dbReference type="ChEBI" id="CHEBI:32682"/>
        <dbReference type="ChEBI" id="CHEBI:57472"/>
        <dbReference type="EC" id="4.3.2.1"/>
    </reaction>
</comment>
<sequence length="483" mass="51688">MSAENGVGKTDEGKLWGARFAGGPSPELALLSRSTHFDWALAAYDIAGSRAHAKALASAGYLTDEELAGMLDALDRLDDDVASGVFVAAETDEDVHGALERGLIERAGAELGGKLRAGRSRNDQIATLVRMYLRDHSGVIAEQLIALVDAIAAQADAHPAAILPGRTHLQHAQPVLLAHHLLAHCWPLVRDLERLVDWDRRADVSPYGAGALAGSTLGLDPLLVARELGFAASSENSIDGTAARDVVAEFAFVTAQIGVDLSRFAEEIILWNTREFGFVTLDDSYSTGSSIMPQKKNPDIAELARGKSGRLIGNLTGLLTTLKGLPLAYNRDLQEDKEPVFDSVRTLEVLLPAFTGMVATLRFHTDRMAELAPQGFSLATDVAEWLVKQHVPFRNAHEITGSLVRFAEDNGLELHEVSDEQLAAIDPLLTPEVRSVLTVEGSVASRAGAGGTAPERVQEQLAALTERVRAVAGGFAAARRDLV</sequence>